<feature type="domain" description="RRM" evidence="10">
    <location>
        <begin position="170"/>
        <end position="242"/>
    </location>
</feature>
<gene>
    <name evidence="11" type="ORF">LAZ67_6001494</name>
</gene>
<accession>A0ABY6KK89</accession>
<dbReference type="InterPro" id="IPR052094">
    <property type="entry name" value="Pre-mRNA-splicing_ERAD"/>
</dbReference>
<dbReference type="PROSITE" id="PS50076">
    <property type="entry name" value="DNAJ_2"/>
    <property type="match status" value="1"/>
</dbReference>
<dbReference type="InterPro" id="IPR035979">
    <property type="entry name" value="RBD_domain_sf"/>
</dbReference>
<keyword evidence="5" id="KW-0143">Chaperone</keyword>
<dbReference type="InterPro" id="IPR012677">
    <property type="entry name" value="Nucleotide-bd_a/b_plait_sf"/>
</dbReference>
<dbReference type="Pfam" id="PF00076">
    <property type="entry name" value="RRM_1"/>
    <property type="match status" value="1"/>
</dbReference>
<dbReference type="PRINTS" id="PR00625">
    <property type="entry name" value="JDOMAIN"/>
</dbReference>
<feature type="domain" description="J" evidence="9">
    <location>
        <begin position="14"/>
        <end position="79"/>
    </location>
</feature>
<evidence type="ECO:0000256" key="1">
    <source>
        <dbReference type="ARBA" id="ARBA00004123"/>
    </source>
</evidence>
<keyword evidence="3" id="KW-0963">Cytoplasm</keyword>
<evidence type="ECO:0000259" key="10">
    <source>
        <dbReference type="PROSITE" id="PS50102"/>
    </source>
</evidence>
<dbReference type="SUPFAM" id="SSF46565">
    <property type="entry name" value="Chaperone J-domain"/>
    <property type="match status" value="1"/>
</dbReference>
<evidence type="ECO:0000256" key="4">
    <source>
        <dbReference type="ARBA" id="ARBA00022884"/>
    </source>
</evidence>
<evidence type="ECO:0000313" key="12">
    <source>
        <dbReference type="Proteomes" id="UP001235939"/>
    </source>
</evidence>
<dbReference type="PANTHER" id="PTHR44313">
    <property type="entry name" value="DNAJ HOMOLOG SUBFAMILY C MEMBER 17"/>
    <property type="match status" value="1"/>
</dbReference>
<evidence type="ECO:0000256" key="8">
    <source>
        <dbReference type="SAM" id="Coils"/>
    </source>
</evidence>
<dbReference type="Proteomes" id="UP001235939">
    <property type="component" value="Chromosome 06"/>
</dbReference>
<dbReference type="SUPFAM" id="SSF54928">
    <property type="entry name" value="RNA-binding domain, RBD"/>
    <property type="match status" value="1"/>
</dbReference>
<dbReference type="Gene3D" id="1.10.287.110">
    <property type="entry name" value="DnaJ domain"/>
    <property type="match status" value="1"/>
</dbReference>
<protein>
    <submittedName>
        <fullName evidence="11">DNAJC17</fullName>
    </submittedName>
</protein>
<dbReference type="PANTHER" id="PTHR44313:SF1">
    <property type="entry name" value="DNAJ HOMOLOG SUBFAMILY C MEMBER 17"/>
    <property type="match status" value="1"/>
</dbReference>
<organism evidence="11 12">
    <name type="scientific">Cordylochernes scorpioides</name>
    <dbReference type="NCBI Taxonomy" id="51811"/>
    <lineage>
        <taxon>Eukaryota</taxon>
        <taxon>Metazoa</taxon>
        <taxon>Ecdysozoa</taxon>
        <taxon>Arthropoda</taxon>
        <taxon>Chelicerata</taxon>
        <taxon>Arachnida</taxon>
        <taxon>Pseudoscorpiones</taxon>
        <taxon>Cheliferoidea</taxon>
        <taxon>Chernetidae</taxon>
        <taxon>Cordylochernes</taxon>
    </lineage>
</organism>
<reference evidence="11 12" key="1">
    <citation type="submission" date="2022-01" db="EMBL/GenBank/DDBJ databases">
        <title>A chromosomal length assembly of Cordylochernes scorpioides.</title>
        <authorList>
            <person name="Zeh D."/>
            <person name="Zeh J."/>
        </authorList>
    </citation>
    <scope>NUCLEOTIDE SEQUENCE [LARGE SCALE GENOMIC DNA]</scope>
    <source>
        <strain evidence="11">IN4F17</strain>
        <tissue evidence="11">Whole Body</tissue>
    </source>
</reference>
<sequence>MSSAEIEEDVTKMNIYEFLSIEETATNAEIKSAYRKQALKCHPDKNPDNPKAAKLFLQLTKAFEILSDEEARKAYDSVLQGRKLAALRHQELDSKRRKLKDDLERREQEAINIKVDEVKQQKQLEKELERLKKEGKKLIEEEQERLRQKAQEIYEKCSEVKYPKIRAKWNIDKNDDNDNGGYTQNILEQIFEKYGNVTYIIIPSKRKGSALIEFNNDFSAINAFETEKGLSNNPLSLKWIEKPNLSSRNKVAPKDFDAYEAEVLGMFSK</sequence>
<dbReference type="InterPro" id="IPR000504">
    <property type="entry name" value="RRM_dom"/>
</dbReference>
<dbReference type="InterPro" id="IPR036869">
    <property type="entry name" value="J_dom_sf"/>
</dbReference>
<comment type="subcellular location">
    <subcellularLocation>
        <location evidence="2">Cytoplasm</location>
    </subcellularLocation>
    <subcellularLocation>
        <location evidence="1">Nucleus</location>
    </subcellularLocation>
</comment>
<dbReference type="Pfam" id="PF00226">
    <property type="entry name" value="DnaJ"/>
    <property type="match status" value="1"/>
</dbReference>
<evidence type="ECO:0000256" key="2">
    <source>
        <dbReference type="ARBA" id="ARBA00004496"/>
    </source>
</evidence>
<dbReference type="SMART" id="SM00271">
    <property type="entry name" value="DnaJ"/>
    <property type="match status" value="1"/>
</dbReference>
<evidence type="ECO:0000259" key="9">
    <source>
        <dbReference type="PROSITE" id="PS50076"/>
    </source>
</evidence>
<keyword evidence="12" id="KW-1185">Reference proteome</keyword>
<dbReference type="PROSITE" id="PS50102">
    <property type="entry name" value="RRM"/>
    <property type="match status" value="1"/>
</dbReference>
<name>A0ABY6KK89_9ARAC</name>
<dbReference type="InterPro" id="IPR001623">
    <property type="entry name" value="DnaJ_domain"/>
</dbReference>
<evidence type="ECO:0000256" key="5">
    <source>
        <dbReference type="ARBA" id="ARBA00023186"/>
    </source>
</evidence>
<dbReference type="CDD" id="cd12429">
    <property type="entry name" value="RRM_DNAJC17"/>
    <property type="match status" value="1"/>
</dbReference>
<dbReference type="Gene3D" id="3.30.70.330">
    <property type="match status" value="1"/>
</dbReference>
<evidence type="ECO:0000313" key="11">
    <source>
        <dbReference type="EMBL" id="UYV68889.1"/>
    </source>
</evidence>
<keyword evidence="6" id="KW-0539">Nucleus</keyword>
<keyword evidence="8" id="KW-0175">Coiled coil</keyword>
<keyword evidence="4 7" id="KW-0694">RNA-binding</keyword>
<feature type="coiled-coil region" evidence="8">
    <location>
        <begin position="89"/>
        <end position="156"/>
    </location>
</feature>
<evidence type="ECO:0000256" key="3">
    <source>
        <dbReference type="ARBA" id="ARBA00022490"/>
    </source>
</evidence>
<proteinExistence type="predicted"/>
<dbReference type="EMBL" id="CP092868">
    <property type="protein sequence ID" value="UYV68889.1"/>
    <property type="molecule type" value="Genomic_DNA"/>
</dbReference>
<evidence type="ECO:0000256" key="6">
    <source>
        <dbReference type="ARBA" id="ARBA00023242"/>
    </source>
</evidence>
<dbReference type="InterPro" id="IPR034254">
    <property type="entry name" value="DNAJC17_RRM"/>
</dbReference>
<dbReference type="CDD" id="cd06257">
    <property type="entry name" value="DnaJ"/>
    <property type="match status" value="1"/>
</dbReference>
<evidence type="ECO:0000256" key="7">
    <source>
        <dbReference type="PROSITE-ProRule" id="PRU00176"/>
    </source>
</evidence>